<dbReference type="Gene3D" id="3.75.10.10">
    <property type="entry name" value="L-arginine/glycine Amidinotransferase, Chain A"/>
    <property type="match status" value="1"/>
</dbReference>
<name>A0A1X2HXG0_9FUNG</name>
<dbReference type="Proteomes" id="UP000193560">
    <property type="component" value="Unassembled WGS sequence"/>
</dbReference>
<organism evidence="2 3">
    <name type="scientific">Absidia repens</name>
    <dbReference type="NCBI Taxonomy" id="90262"/>
    <lineage>
        <taxon>Eukaryota</taxon>
        <taxon>Fungi</taxon>
        <taxon>Fungi incertae sedis</taxon>
        <taxon>Mucoromycota</taxon>
        <taxon>Mucoromycotina</taxon>
        <taxon>Mucoromycetes</taxon>
        <taxon>Mucorales</taxon>
        <taxon>Cunninghamellaceae</taxon>
        <taxon>Absidia</taxon>
    </lineage>
</organism>
<protein>
    <recommendedName>
        <fullName evidence="4">Agmatine deiminase</fullName>
    </recommendedName>
</protein>
<evidence type="ECO:0000313" key="2">
    <source>
        <dbReference type="EMBL" id="ORZ04508.1"/>
    </source>
</evidence>
<reference evidence="2 3" key="1">
    <citation type="submission" date="2016-07" db="EMBL/GenBank/DDBJ databases">
        <title>Pervasive Adenine N6-methylation of Active Genes in Fungi.</title>
        <authorList>
            <consortium name="DOE Joint Genome Institute"/>
            <person name="Mondo S.J."/>
            <person name="Dannebaum R.O."/>
            <person name="Kuo R.C."/>
            <person name="Labutti K."/>
            <person name="Haridas S."/>
            <person name="Kuo A."/>
            <person name="Salamov A."/>
            <person name="Ahrendt S.R."/>
            <person name="Lipzen A."/>
            <person name="Sullivan W."/>
            <person name="Andreopoulos W.B."/>
            <person name="Clum A."/>
            <person name="Lindquist E."/>
            <person name="Daum C."/>
            <person name="Ramamoorthy G.K."/>
            <person name="Gryganskyi A."/>
            <person name="Culley D."/>
            <person name="Magnuson J.K."/>
            <person name="James T.Y."/>
            <person name="O'Malley M.A."/>
            <person name="Stajich J.E."/>
            <person name="Spatafora J.W."/>
            <person name="Visel A."/>
            <person name="Grigoriev I.V."/>
        </authorList>
    </citation>
    <scope>NUCLEOTIDE SEQUENCE [LARGE SCALE GENOMIC DNA]</scope>
    <source>
        <strain evidence="2 3">NRRL 1336</strain>
    </source>
</reference>
<dbReference type="AlphaFoldDB" id="A0A1X2HXG0"/>
<dbReference type="OrthoDB" id="544103at2759"/>
<dbReference type="PANTHER" id="PTHR31377:SF0">
    <property type="entry name" value="AGMATINE DEIMINASE-RELATED"/>
    <property type="match status" value="1"/>
</dbReference>
<dbReference type="GO" id="GO:0047632">
    <property type="term" value="F:agmatine deiminase activity"/>
    <property type="evidence" value="ECO:0007669"/>
    <property type="project" value="TreeGrafter"/>
</dbReference>
<evidence type="ECO:0000256" key="1">
    <source>
        <dbReference type="ARBA" id="ARBA00022801"/>
    </source>
</evidence>
<gene>
    <name evidence="2" type="ORF">BCR42DRAFT_429188</name>
</gene>
<dbReference type="GO" id="GO:0004668">
    <property type="term" value="F:protein-arginine deiminase activity"/>
    <property type="evidence" value="ECO:0007669"/>
    <property type="project" value="InterPro"/>
</dbReference>
<dbReference type="PANTHER" id="PTHR31377">
    <property type="entry name" value="AGMATINE DEIMINASE-RELATED"/>
    <property type="match status" value="1"/>
</dbReference>
<dbReference type="PROSITE" id="PS51257">
    <property type="entry name" value="PROKAR_LIPOPROTEIN"/>
    <property type="match status" value="1"/>
</dbReference>
<evidence type="ECO:0000313" key="3">
    <source>
        <dbReference type="Proteomes" id="UP000193560"/>
    </source>
</evidence>
<sequence>MGFTLFKTFSMKKLSIVTVIICLISATMACNTTLVMPEEGNPHKRTWMAYGATTRTWGTSGSFGANRLIARKDLMRIAANIARFEPVSMIVDNEDDEDEARGFLDDVLREHVGSVYSGGKQLPAVQSNNIKFLVHPVDDLWIRDTGAVFVTDERKSLYGIDFNFNGWGQENTGAQGWKKDRKKARNGIEDQIVSNDRRIAGFTIAQANATKVSTWLVLEGGGIEVDGKGTAVCTESCILNTNRNPGKSKADVEAELHRTLGVKKVVWLPGAKAKDITDGHVDFYARFSKNGHIIYTLDNDKYSPDYETTAINKNILQNITDVHGNKLTPVALKTPDSSVVRAAVTKRNGWYRHSSKFDEDTFAASYIGYYVSDKFLLMAQYGDPVADLAAFNILQNIFPEKMIMQISTDGISSGGGTIHCSTQQQII</sequence>
<keyword evidence="3" id="KW-1185">Reference proteome</keyword>
<dbReference type="InterPro" id="IPR007466">
    <property type="entry name" value="Peptidyl-Arg-deiminase_porph"/>
</dbReference>
<dbReference type="Pfam" id="PF04371">
    <property type="entry name" value="PAD_porph"/>
    <property type="match status" value="1"/>
</dbReference>
<dbReference type="STRING" id="90262.A0A1X2HXG0"/>
<dbReference type="SUPFAM" id="SSF55909">
    <property type="entry name" value="Pentein"/>
    <property type="match status" value="1"/>
</dbReference>
<keyword evidence="1" id="KW-0378">Hydrolase</keyword>
<accession>A0A1X2HXG0</accession>
<dbReference type="EMBL" id="MCGE01000050">
    <property type="protein sequence ID" value="ORZ04508.1"/>
    <property type="molecule type" value="Genomic_DNA"/>
</dbReference>
<evidence type="ECO:0008006" key="4">
    <source>
        <dbReference type="Google" id="ProtNLM"/>
    </source>
</evidence>
<comment type="caution">
    <text evidence="2">The sequence shown here is derived from an EMBL/GenBank/DDBJ whole genome shotgun (WGS) entry which is preliminary data.</text>
</comment>
<proteinExistence type="predicted"/>
<dbReference type="GO" id="GO:0009446">
    <property type="term" value="P:putrescine biosynthetic process"/>
    <property type="evidence" value="ECO:0007669"/>
    <property type="project" value="InterPro"/>
</dbReference>